<evidence type="ECO:0000259" key="9">
    <source>
        <dbReference type="PROSITE" id="PS50835"/>
    </source>
</evidence>
<feature type="region of interest" description="Disordered" evidence="8">
    <location>
        <begin position="2799"/>
        <end position="2823"/>
    </location>
</feature>
<dbReference type="Pfam" id="PF07679">
    <property type="entry name" value="I-set"/>
    <property type="match status" value="9"/>
</dbReference>
<dbReference type="Proteomes" id="UP001372834">
    <property type="component" value="Unassembled WGS sequence"/>
</dbReference>
<feature type="region of interest" description="Disordered" evidence="8">
    <location>
        <begin position="3510"/>
        <end position="3540"/>
    </location>
</feature>
<feature type="compositionally biased region" description="Basic and acidic residues" evidence="8">
    <location>
        <begin position="2917"/>
        <end position="2928"/>
    </location>
</feature>
<feature type="domain" description="Ig-like" evidence="9">
    <location>
        <begin position="1216"/>
        <end position="1306"/>
    </location>
</feature>
<feature type="domain" description="Ig-like" evidence="9">
    <location>
        <begin position="1319"/>
        <end position="1407"/>
    </location>
</feature>
<dbReference type="InterPro" id="IPR003599">
    <property type="entry name" value="Ig_sub"/>
</dbReference>
<keyword evidence="7" id="KW-0175">Coiled coil</keyword>
<feature type="compositionally biased region" description="Low complexity" evidence="8">
    <location>
        <begin position="2354"/>
        <end position="2364"/>
    </location>
</feature>
<feature type="domain" description="Ig-like" evidence="9">
    <location>
        <begin position="1530"/>
        <end position="1612"/>
    </location>
</feature>
<feature type="compositionally biased region" description="Polar residues" evidence="8">
    <location>
        <begin position="3531"/>
        <end position="3540"/>
    </location>
</feature>
<dbReference type="InterPro" id="IPR018159">
    <property type="entry name" value="Spectrin/alpha-actinin"/>
</dbReference>
<feature type="domain" description="Ig-like" evidence="9">
    <location>
        <begin position="1661"/>
        <end position="1750"/>
    </location>
</feature>
<gene>
    <name evidence="10" type="ORF">RUM43_002657</name>
</gene>
<feature type="compositionally biased region" description="Basic and acidic residues" evidence="8">
    <location>
        <begin position="2333"/>
        <end position="2343"/>
    </location>
</feature>
<dbReference type="InterPro" id="IPR007110">
    <property type="entry name" value="Ig-like_dom"/>
</dbReference>
<keyword evidence="3" id="KW-0963">Cytoplasm</keyword>
<dbReference type="SMART" id="SM00409">
    <property type="entry name" value="IG"/>
    <property type="match status" value="9"/>
</dbReference>
<feature type="coiled-coil region" evidence="7">
    <location>
        <begin position="1087"/>
        <end position="1154"/>
    </location>
</feature>
<dbReference type="GO" id="GO:0031672">
    <property type="term" value="C:A band"/>
    <property type="evidence" value="ECO:0007669"/>
    <property type="project" value="UniProtKB-SubCell"/>
</dbReference>
<evidence type="ECO:0000256" key="4">
    <source>
        <dbReference type="ARBA" id="ARBA00022737"/>
    </source>
</evidence>
<dbReference type="FunFam" id="2.60.40.10:FF:000107">
    <property type="entry name" value="Myosin, light chain kinase a"/>
    <property type="match status" value="1"/>
</dbReference>
<evidence type="ECO:0000256" key="8">
    <source>
        <dbReference type="SAM" id="MobiDB-lite"/>
    </source>
</evidence>
<feature type="compositionally biased region" description="Basic and acidic residues" evidence="8">
    <location>
        <begin position="2284"/>
        <end position="2294"/>
    </location>
</feature>
<keyword evidence="4" id="KW-0677">Repeat</keyword>
<evidence type="ECO:0000256" key="3">
    <source>
        <dbReference type="ARBA" id="ARBA00022490"/>
    </source>
</evidence>
<evidence type="ECO:0000256" key="6">
    <source>
        <dbReference type="ARBA" id="ARBA00023319"/>
    </source>
</evidence>
<feature type="domain" description="Ig-like" evidence="9">
    <location>
        <begin position="1417"/>
        <end position="1505"/>
    </location>
</feature>
<dbReference type="PROSITE" id="PS50835">
    <property type="entry name" value="IG_LIKE"/>
    <property type="match status" value="9"/>
</dbReference>
<dbReference type="SMART" id="SM00150">
    <property type="entry name" value="SPEC"/>
    <property type="match status" value="6"/>
</dbReference>
<organism evidence="10 11">
    <name type="scientific">Polyplax serrata</name>
    <name type="common">Common mouse louse</name>
    <dbReference type="NCBI Taxonomy" id="468196"/>
    <lineage>
        <taxon>Eukaryota</taxon>
        <taxon>Metazoa</taxon>
        <taxon>Ecdysozoa</taxon>
        <taxon>Arthropoda</taxon>
        <taxon>Hexapoda</taxon>
        <taxon>Insecta</taxon>
        <taxon>Pterygota</taxon>
        <taxon>Neoptera</taxon>
        <taxon>Paraneoptera</taxon>
        <taxon>Psocodea</taxon>
        <taxon>Troctomorpha</taxon>
        <taxon>Phthiraptera</taxon>
        <taxon>Anoplura</taxon>
        <taxon>Polyplacidae</taxon>
        <taxon>Polyplax</taxon>
    </lineage>
</organism>
<feature type="region of interest" description="Disordered" evidence="8">
    <location>
        <begin position="2511"/>
        <end position="2569"/>
    </location>
</feature>
<dbReference type="GO" id="GO:0045989">
    <property type="term" value="P:positive regulation of striated muscle contraction"/>
    <property type="evidence" value="ECO:0007669"/>
    <property type="project" value="UniProtKB-ARBA"/>
</dbReference>
<feature type="domain" description="Ig-like" evidence="9">
    <location>
        <begin position="2010"/>
        <end position="2099"/>
    </location>
</feature>
<feature type="region of interest" description="Disordered" evidence="8">
    <location>
        <begin position="1511"/>
        <end position="1530"/>
    </location>
</feature>
<feature type="compositionally biased region" description="Basic and acidic residues" evidence="8">
    <location>
        <begin position="2380"/>
        <end position="2405"/>
    </location>
</feature>
<dbReference type="GO" id="GO:0040017">
    <property type="term" value="P:positive regulation of locomotion"/>
    <property type="evidence" value="ECO:0007669"/>
    <property type="project" value="UniProtKB-ARBA"/>
</dbReference>
<dbReference type="Gene3D" id="1.20.58.60">
    <property type="match status" value="5"/>
</dbReference>
<feature type="compositionally biased region" description="Basic and acidic residues" evidence="8">
    <location>
        <begin position="1954"/>
        <end position="1975"/>
    </location>
</feature>
<feature type="domain" description="Ig-like" evidence="9">
    <location>
        <begin position="2106"/>
        <end position="2197"/>
    </location>
</feature>
<feature type="region of interest" description="Disordered" evidence="8">
    <location>
        <begin position="2856"/>
        <end position="3100"/>
    </location>
</feature>
<dbReference type="FunFam" id="2.60.40.10:FF:000425">
    <property type="entry name" value="Myosin light chain kinase"/>
    <property type="match status" value="4"/>
</dbReference>
<feature type="region of interest" description="Disordered" evidence="8">
    <location>
        <begin position="2584"/>
        <end position="2610"/>
    </location>
</feature>
<feature type="coiled-coil region" evidence="7">
    <location>
        <begin position="422"/>
        <end position="449"/>
    </location>
</feature>
<dbReference type="Pfam" id="PF00435">
    <property type="entry name" value="Spectrin"/>
    <property type="match status" value="2"/>
</dbReference>
<dbReference type="SUPFAM" id="SSF48726">
    <property type="entry name" value="Immunoglobulin"/>
    <property type="match status" value="9"/>
</dbReference>
<protein>
    <recommendedName>
        <fullName evidence="9">Ig-like domain-containing protein</fullName>
    </recommendedName>
</protein>
<dbReference type="SMART" id="SM00408">
    <property type="entry name" value="IGc2"/>
    <property type="match status" value="9"/>
</dbReference>
<feature type="coiled-coil region" evidence="7">
    <location>
        <begin position="781"/>
        <end position="824"/>
    </location>
</feature>
<sequence length="3724" mass="420102">MSISSTESFLPIVAMLEEHHNLIFLCGIIVVPVSDEWFKLKILDCQPQLANLGETLGEARDLLAAHEVVLRQLESKQSPVEELLRQADQLISNQRPRAEVYAAMAESLGLAWKDVNGHLAERKQILELNVDYKREEQNCVKKMEQLELICLDGPIPIEIDAVKELLSKLHAGKRAMLEALMATLQEGKQLLEKLRILAQEGTTDSRPDNIKPSAERAVSKVEHWLENLHDRRKQIEVIWQARKTQVKQCLALALLAIELLEIENLLKARRESLTKNKQLGDSKASAELLLEDIRKTLVEAKNLQDRTLKITKSTEKLVGSEHFAGEEAISQSYAVLNESTEHYNSVETREELLEKTVRFFDAAEHGLEKLSEIQQILTMDDQSLRVGNLHLEMVDAIQKSTEPAVTLGNDILDSIGHKAPEAEGIRNMLNKLRSQMTNLEESCTATEKQKLHASQQLNEFLEKYNEIYSWLLTTVDAFLQGHQDMGSVLAISRDYLNLHKNLLNEFQMKEEEFKSFVTKTSDLLGDLEEEQKRDVGEKMKSLQDHWMKLKFQLENRVDLSKMYVAFHSKAVEVTNKYDLIEDELKKRATVGDDDMQNIHASCRIAEDMFVELSHTGNNFIEDSQKVMDQCLDVKRAGLCIETILDQLRGRQLTVSDLWRSWTSSVHNRRGVLIQWNKIMAECNMTLNWTEKIQSQLYPILLEDYESCEDVIRELERKEEIVIPEIKKAEAEIEARIKEAEELALKGEAPPDENKNVLKELLNVHDELQTTLTEYQVLVQMLQSFFKNLSEVEKTIQNINEQNQVENLSEDVHEVESVIKEHEAYCQAVTELFKFTKTESEGIISKITAQEPEHVRQLDVAKIRGYLNKKQEDFEAESTEKKIQLDQHRQLCQFDEDLKEINTTLSNLNDQLISIRGQYGESLAAAKATSQGFVFFEKTIEVLGERIKTFTENGDELLSSRHSSSRHIENELTKLKDKWREFRDQVRESRRLINLSIEYFVLVEDAEEWFKDGSKLLVTIARKTTSVKKPEEANQLLNEVDIFLKPGELRQDERIKKIGELASQVFGEEGSKRLHPVLHENREMVESFTLISRELNNLALNLKQSEEERLKEEQKEIDASLMTVKAEALAAKAAAAAAEEARRAAEMAAKVLQEAACITKIQKVEIKEVTSIINKVGKVGDTKEVVEVEEEEESTQESDKERLPSPPKKLKMDETAPEFIVPLKDAIISEGKQFKFECKLTGNPTPEILWLKDDLSVQNNPDYQTKFDAKDGACTLTIDETFVEDTARFTCRATNSVGKAETSALLTVADTSTDENLVPPKFTKPLKAGSCREGGTYELSCHVEGFPLPTVQWFKGDVCVDNSPDYVITYNNGEAKLRFEQVFLEDQSEYSCKASNTAGTDKTKAFFEVEPLEPTEAPEVTQELSNVAARAGEKIKLECHVRGLPEPEIFWHHDGKKIKTNRDVTTNYADNIATLSITEIYPKDGGTYKMTAKNIAGEAQSTCTVTVKALPSRDTSVDDSEMASEKEPTKPSIQLQLRDQTVVEGKTVLLECVIVGQPEPEVIWYRDGEPVKESDDILLLFQGDHCSLLIKDVYVEDAGVYKVVAINCAGEVSSCCRLRVNPAKEEETEPEAEVEVDEEVEEGVESEKVEIVDVTTSDSREPNFRKLLSDVVASEGEKICLECCVTGEPEPDVRWYFNNQPIKITENTQIDEDAEGNITLTLLSATLQDKGVYTVKANNSSGEAESFAQVTVEKKEVEKEMVEEVEEEEMEEDTEEKYVPPVFTKKFEDATVKENDEVVFECAVNGSPVPEVKWKVNDEIVSGDNYKILSDDDHHALVIRKASKKENGDVSCVAENQAGKAVYTAKLTVRDTSLHKEFKLIPFIEPKLSTQDDMDVSTTVSTKREIVVESTVSRNTTMSTTVGFDSEKPHVEVHSYSSKDEKSVKQINEEPVQEVESHESKEYHKINDEPPVTKEDSSIVSTVGSQFGELAKSNSLTLMLGSKIGRKTMAPRFVTPVQGKIVDQGADVELEGVIEGFPPPSITWTKNGVDVEPEENKIEMSYERNRATLKIFSADVKDAGKYCCSASNSVGNASCTSDLVIKKIGFPPVLGKRLQAQVVPRGERARLEIEVTGSPEPTVTWYKDDKPIKSSDMFRIHHQGNCYTLTIDNATDEHTGRYMVKATNADGMTQTMADLHVSDGGQTENFAKVTTYHDKIQSAIQSKPESNEENQTVENSSNVVVTENRVVPGESVTMTETIQTQKIIQMKLEKKEGLPIEVPKKLLELEPAPEIKEDTQEAPAPSVEEKTETADETSTRSSLEFFKAVMRQEEELKKEAENIRKEQESVPAAPAEQVPETSEPETATPETKEPAEAKQTSLIVQEEKSSFSKVETIERKIEPIQTHEAEPTLPKPQQEEQCDLHPEPPPEIGFVPKTESTKTYEDVSHKVKKLEEFHKSGSPMEPPSGGVRLLPLVFPKPETPVKQEVKVEKERVIETLPALSWLSDDQPFSKEDREVFQSTQSIKMEEKKTQSWGPTSFTSVPNYSSPQLRVADDRNWRPSSPRPSAEGVAMEKLWTTKKPYEDYKPESLKPHGIYRPPSSLEPMRAASPRPSAEGIAMEKLWAPRKPLDTRPASSLGFENRFASPVQPPEVTDKIWAHKHKESTQTSTWARVEPKESVAPVWCKTPPAPAKIWSPYQAPSESITTYQSSEMKSHEMTSKHFQEINYPRGPEIKSLPPNVPVTHYIAESRLIRQTQSMDRQLKYTSESSSSMQQRYWFEDSSSKYSSNLQAPSLVKKVTEFDNRSYSSNKIAPGPPPDFRYAPKVDTKTVNKETRKTFYNAPSYRPATVVPVRREMKRSTSLEAKPFERFPDLEPFPFKPDPPKPKPAKCPPPPTPTKFVKCAGSDYESDYDSQISMKWRPYESDGEDFRYRRVQPPSPNYARRPQSTGPEPLPPSKFEDPPQFYGPPRPTVDTVAFCQGQKQYHQRSSSDTRETKKKVFKVKTGPPPQFLQTQKFKPEPPPVKQMGQEQFGLQQTSSVREMMSQTSSYENYSTQSTREFQQSKKLQEPVPLLESFPYKPDVIKPIPRKGGPPPPMPSKFIKGEFKGTDYESDYECRIQPVWNSEGQTYKPVRPVLTPSGRHASSGAGRTPTPPTEFDVPPAMYGASRPKFEPIAPETGFHSTKSQMLIKPKPVTPKMAKPEIPLKPGSPPELAYASPYPKAVETSNVMSFQEDTETSRRIVNLQQTTRMISFGEKKEKWKVESNNNSLNRTQFPDSPFKKVKSVDSFSKSNYSSTRVREPDIILQPGEPPEIGYAQLPVSAATSYADKHITDMTQSFKSKAQKFVTDIMTDTKKPDKSILKSSLQTRQKCTGQEAHAYREENRLSERGTKHIDPDTGLIYFKYDFGYEFGIVLPGEGGKKAISGGNKPPDRKIVRRESIDFPIIHEKTGQGESSSVQPKKCNYMKSVKWDPMSEGEMSDTEDFHKRRNTFPMRGPQGPQWEAAPSPLSISPMSCQRSTPIDTAASPTWMRGGTPTSTTPGLKQKDVVNQSWDPPAKPNFITPLKDIAVVSGQPARFECIVQAEPAPNILWMKDGRILENSQYHEIQYKNGVCRLTVLRAYPADAGSYRCTATNMVGSAETIGTLIVPVRVLEYSCSRSYLRKQSLKSLPMIFTSIRNPTSFSHILLYAAEIGFSTGRVTTKIVEKSSEGLSRNLIFRRGFGSEELD</sequence>
<dbReference type="InterPro" id="IPR058157">
    <property type="entry name" value="Spectrin_met"/>
</dbReference>
<feature type="domain" description="Ig-like" evidence="9">
    <location>
        <begin position="3555"/>
        <end position="3640"/>
    </location>
</feature>
<dbReference type="FunFam" id="2.60.40.10:FF:000080">
    <property type="entry name" value="Myosin light chain kinase, smooth muscle"/>
    <property type="match status" value="2"/>
</dbReference>
<reference evidence="10 11" key="1">
    <citation type="submission" date="2023-10" db="EMBL/GenBank/DDBJ databases">
        <title>Genomes of two closely related lineages of the louse Polyplax serrata with different host specificities.</title>
        <authorList>
            <person name="Martinu J."/>
            <person name="Tarabai H."/>
            <person name="Stefka J."/>
            <person name="Hypsa V."/>
        </authorList>
    </citation>
    <scope>NUCLEOTIDE SEQUENCE [LARGE SCALE GENOMIC DNA]</scope>
    <source>
        <strain evidence="10">HR10_N</strain>
    </source>
</reference>
<dbReference type="InterPro" id="IPR013783">
    <property type="entry name" value="Ig-like_fold"/>
</dbReference>
<dbReference type="InterPro" id="IPR003598">
    <property type="entry name" value="Ig_sub2"/>
</dbReference>
<evidence type="ECO:0000256" key="7">
    <source>
        <dbReference type="SAM" id="Coils"/>
    </source>
</evidence>
<dbReference type="EMBL" id="JAWJWE010000036">
    <property type="protein sequence ID" value="KAK6628841.1"/>
    <property type="molecule type" value="Genomic_DNA"/>
</dbReference>
<feature type="region of interest" description="Disordered" evidence="8">
    <location>
        <begin position="3259"/>
        <end position="3278"/>
    </location>
</feature>
<dbReference type="PANTHER" id="PTHR47633">
    <property type="entry name" value="IMMUNOGLOBULIN"/>
    <property type="match status" value="1"/>
</dbReference>
<feature type="region of interest" description="Disordered" evidence="8">
    <location>
        <begin position="2284"/>
        <end position="2318"/>
    </location>
</feature>
<keyword evidence="5" id="KW-1015">Disulfide bond</keyword>
<feature type="region of interest" description="Disordered" evidence="8">
    <location>
        <begin position="1184"/>
        <end position="1209"/>
    </location>
</feature>
<accession>A0AAN8PGC0</accession>
<dbReference type="FunFam" id="2.60.40.10:FF:000022">
    <property type="entry name" value="Cardiac titin"/>
    <property type="match status" value="1"/>
</dbReference>
<feature type="compositionally biased region" description="Polar residues" evidence="8">
    <location>
        <begin position="3260"/>
        <end position="3272"/>
    </location>
</feature>
<comment type="caution">
    <text evidence="10">The sequence shown here is derived from an EMBL/GenBank/DDBJ whole genome shotgun (WGS) entry which is preliminary data.</text>
</comment>
<keyword evidence="6" id="KW-0393">Immunoglobulin domain</keyword>
<dbReference type="Pfam" id="PF25101">
    <property type="entry name" value="Spectrin_7"/>
    <property type="match status" value="1"/>
</dbReference>
<dbReference type="InterPro" id="IPR013098">
    <property type="entry name" value="Ig_I-set"/>
</dbReference>
<dbReference type="InterPro" id="IPR036179">
    <property type="entry name" value="Ig-like_dom_sf"/>
</dbReference>
<dbReference type="CDD" id="cd00176">
    <property type="entry name" value="SPEC"/>
    <property type="match status" value="3"/>
</dbReference>
<feature type="region of interest" description="Disordered" evidence="8">
    <location>
        <begin position="3126"/>
        <end position="3186"/>
    </location>
</feature>
<evidence type="ECO:0000313" key="10">
    <source>
        <dbReference type="EMBL" id="KAK6628841.1"/>
    </source>
</evidence>
<comment type="similarity">
    <text evidence="2">Belongs to the protein kinase superfamily. CAMK Ser/Thr protein kinase family.</text>
</comment>
<dbReference type="FunFam" id="2.60.40.10:FF:000345">
    <property type="entry name" value="Muscle M-line assembly protein unc-89"/>
    <property type="match status" value="1"/>
</dbReference>
<feature type="compositionally biased region" description="Acidic residues" evidence="8">
    <location>
        <begin position="1186"/>
        <end position="1195"/>
    </location>
</feature>
<feature type="compositionally biased region" description="Polar residues" evidence="8">
    <location>
        <begin position="2529"/>
        <end position="2546"/>
    </location>
</feature>
<evidence type="ECO:0000256" key="1">
    <source>
        <dbReference type="ARBA" id="ARBA00004161"/>
    </source>
</evidence>
<evidence type="ECO:0000256" key="2">
    <source>
        <dbReference type="ARBA" id="ARBA00006692"/>
    </source>
</evidence>
<feature type="compositionally biased region" description="Polar residues" evidence="8">
    <location>
        <begin position="3024"/>
        <end position="3057"/>
    </location>
</feature>
<feature type="compositionally biased region" description="Basic and acidic residues" evidence="8">
    <location>
        <begin position="2856"/>
        <end position="2869"/>
    </location>
</feature>
<dbReference type="InterPro" id="IPR002017">
    <property type="entry name" value="Spectrin_repeat"/>
</dbReference>
<proteinExistence type="inferred from homology"/>
<dbReference type="Gene3D" id="2.60.40.10">
    <property type="entry name" value="Immunoglobulins"/>
    <property type="match status" value="9"/>
</dbReference>
<comment type="subcellular location">
    <subcellularLocation>
        <location evidence="1">Cytoplasm</location>
        <location evidence="1">Myofibril</location>
        <location evidence="1">Sarcomere</location>
        <location evidence="1">A band</location>
    </subcellularLocation>
</comment>
<evidence type="ECO:0000313" key="11">
    <source>
        <dbReference type="Proteomes" id="UP001372834"/>
    </source>
</evidence>
<dbReference type="SUPFAM" id="SSF46966">
    <property type="entry name" value="Spectrin repeat"/>
    <property type="match status" value="5"/>
</dbReference>
<name>A0AAN8PGC0_POLSC</name>
<feature type="region of interest" description="Disordered" evidence="8">
    <location>
        <begin position="1952"/>
        <end position="1975"/>
    </location>
</feature>
<feature type="domain" description="Ig-like" evidence="9">
    <location>
        <begin position="1779"/>
        <end position="1867"/>
    </location>
</feature>
<evidence type="ECO:0000256" key="5">
    <source>
        <dbReference type="ARBA" id="ARBA00023157"/>
    </source>
</evidence>
<dbReference type="GO" id="GO:0060298">
    <property type="term" value="P:positive regulation of sarcomere organization"/>
    <property type="evidence" value="ECO:0007669"/>
    <property type="project" value="UniProtKB-ARBA"/>
</dbReference>
<feature type="region of interest" description="Disordered" evidence="8">
    <location>
        <begin position="2333"/>
        <end position="2442"/>
    </location>
</feature>